<dbReference type="GO" id="GO:0006954">
    <property type="term" value="P:inflammatory response"/>
    <property type="evidence" value="ECO:0007669"/>
    <property type="project" value="UniProtKB-KW"/>
</dbReference>
<keyword evidence="18" id="KW-1185">Reference proteome</keyword>
<dbReference type="PROSITE" id="PS51450">
    <property type="entry name" value="LRR"/>
    <property type="match status" value="4"/>
</dbReference>
<dbReference type="Pfam" id="PF13855">
    <property type="entry name" value="LRR_8"/>
    <property type="match status" value="4"/>
</dbReference>
<dbReference type="GO" id="GO:0038023">
    <property type="term" value="F:signaling receptor activity"/>
    <property type="evidence" value="ECO:0007669"/>
    <property type="project" value="TreeGrafter"/>
</dbReference>
<dbReference type="InterPro" id="IPR035897">
    <property type="entry name" value="Toll_tir_struct_dom_sf"/>
</dbReference>
<evidence type="ECO:0000256" key="1">
    <source>
        <dbReference type="ARBA" id="ARBA00004479"/>
    </source>
</evidence>
<dbReference type="Gene3D" id="3.40.50.10140">
    <property type="entry name" value="Toll/interleukin-1 receptor homology (TIR) domain"/>
    <property type="match status" value="1"/>
</dbReference>
<dbReference type="Pfam" id="PF13516">
    <property type="entry name" value="LRR_6"/>
    <property type="match status" value="1"/>
</dbReference>
<keyword evidence="9 14" id="KW-1133">Transmembrane helix</keyword>
<keyword evidence="7" id="KW-0677">Repeat</keyword>
<dbReference type="SUPFAM" id="SSF52200">
    <property type="entry name" value="Toll/Interleukin receptor TIR domain"/>
    <property type="match status" value="1"/>
</dbReference>
<dbReference type="SMART" id="SM00365">
    <property type="entry name" value="LRR_SD22"/>
    <property type="match status" value="7"/>
</dbReference>
<accession>H3D7Y5</accession>
<evidence type="ECO:0000256" key="14">
    <source>
        <dbReference type="SAM" id="Phobius"/>
    </source>
</evidence>
<keyword evidence="4" id="KW-0433">Leucine-rich repeat</keyword>
<evidence type="ECO:0000313" key="17">
    <source>
        <dbReference type="Ensembl" id="ENSTNIP00000016626.1"/>
    </source>
</evidence>
<dbReference type="FunFam" id="3.80.10.10:FF:000770">
    <property type="entry name" value="Uncharacterized protein"/>
    <property type="match status" value="1"/>
</dbReference>
<reference evidence="18" key="1">
    <citation type="journal article" date="2004" name="Nature">
        <title>Genome duplication in the teleost fish Tetraodon nigroviridis reveals the early vertebrate proto-karyotype.</title>
        <authorList>
            <person name="Jaillon O."/>
            <person name="Aury J.-M."/>
            <person name="Brunet F."/>
            <person name="Petit J.-L."/>
            <person name="Stange-Thomann N."/>
            <person name="Mauceli E."/>
            <person name="Bouneau L."/>
            <person name="Fischer C."/>
            <person name="Ozouf-Costaz C."/>
            <person name="Bernot A."/>
            <person name="Nicaud S."/>
            <person name="Jaffe D."/>
            <person name="Fisher S."/>
            <person name="Lutfalla G."/>
            <person name="Dossat C."/>
            <person name="Segurens B."/>
            <person name="Dasilva C."/>
            <person name="Salanoubat M."/>
            <person name="Levy M."/>
            <person name="Boudet N."/>
            <person name="Castellano S."/>
            <person name="Anthouard V."/>
            <person name="Jubin C."/>
            <person name="Castelli V."/>
            <person name="Katinka M."/>
            <person name="Vacherie B."/>
            <person name="Biemont C."/>
            <person name="Skalli Z."/>
            <person name="Cattolico L."/>
            <person name="Poulain J."/>
            <person name="De Berardinis V."/>
            <person name="Cruaud C."/>
            <person name="Duprat S."/>
            <person name="Brottier P."/>
            <person name="Coutanceau J.-P."/>
            <person name="Gouzy J."/>
            <person name="Parra G."/>
            <person name="Lardier G."/>
            <person name="Chapple C."/>
            <person name="McKernan K.J."/>
            <person name="McEwan P."/>
            <person name="Bosak S."/>
            <person name="Kellis M."/>
            <person name="Volff J.-N."/>
            <person name="Guigo R."/>
            <person name="Zody M.C."/>
            <person name="Mesirov J."/>
            <person name="Lindblad-Toh K."/>
            <person name="Birren B."/>
            <person name="Nusbaum C."/>
            <person name="Kahn D."/>
            <person name="Robinson-Rechavi M."/>
            <person name="Laudet V."/>
            <person name="Schachter V."/>
            <person name="Quetier F."/>
            <person name="Saurin W."/>
            <person name="Scarpelli C."/>
            <person name="Wincker P."/>
            <person name="Lander E.S."/>
            <person name="Weissenbach J."/>
            <person name="Roest Crollius H."/>
        </authorList>
    </citation>
    <scope>NUCLEOTIDE SEQUENCE [LARGE SCALE GENOMIC DNA]</scope>
</reference>
<dbReference type="InterPro" id="IPR000157">
    <property type="entry name" value="TIR_dom"/>
</dbReference>
<feature type="chain" id="PRO_5003583110" evidence="15">
    <location>
        <begin position="27"/>
        <end position="936"/>
    </location>
</feature>
<keyword evidence="3" id="KW-0399">Innate immunity</keyword>
<dbReference type="GO" id="GO:0002224">
    <property type="term" value="P:toll-like receptor signaling pathway"/>
    <property type="evidence" value="ECO:0007669"/>
    <property type="project" value="TreeGrafter"/>
</dbReference>
<dbReference type="InterPro" id="IPR000483">
    <property type="entry name" value="Cys-rich_flank_reg_C"/>
</dbReference>
<dbReference type="OMA" id="YSWELTN"/>
<comment type="similarity">
    <text evidence="2">Belongs to the Toll-like receptor family.</text>
</comment>
<keyword evidence="6 15" id="KW-0732">Signal</keyword>
<dbReference type="SMART" id="SM00082">
    <property type="entry name" value="LRRCT"/>
    <property type="match status" value="1"/>
</dbReference>
<dbReference type="FunFam" id="3.80.10.10:FF:001164">
    <property type="entry name" value="GH01279p"/>
    <property type="match status" value="1"/>
</dbReference>
<evidence type="ECO:0000256" key="7">
    <source>
        <dbReference type="ARBA" id="ARBA00022737"/>
    </source>
</evidence>
<dbReference type="FunFam" id="3.40.50.10140:FF:000001">
    <property type="entry name" value="Toll-like receptor 2"/>
    <property type="match status" value="1"/>
</dbReference>
<feature type="transmembrane region" description="Helical" evidence="14">
    <location>
        <begin position="739"/>
        <end position="759"/>
    </location>
</feature>
<evidence type="ECO:0000256" key="11">
    <source>
        <dbReference type="ARBA" id="ARBA00023170"/>
    </source>
</evidence>
<dbReference type="Gene3D" id="3.80.10.10">
    <property type="entry name" value="Ribonuclease Inhibitor"/>
    <property type="match status" value="5"/>
</dbReference>
<organism evidence="17 18">
    <name type="scientific">Tetraodon nigroviridis</name>
    <name type="common">Spotted green pufferfish</name>
    <name type="synonym">Chelonodon nigroviridis</name>
    <dbReference type="NCBI Taxonomy" id="99883"/>
    <lineage>
        <taxon>Eukaryota</taxon>
        <taxon>Metazoa</taxon>
        <taxon>Chordata</taxon>
        <taxon>Craniata</taxon>
        <taxon>Vertebrata</taxon>
        <taxon>Euteleostomi</taxon>
        <taxon>Actinopterygii</taxon>
        <taxon>Neopterygii</taxon>
        <taxon>Teleostei</taxon>
        <taxon>Neoteleostei</taxon>
        <taxon>Acanthomorphata</taxon>
        <taxon>Eupercaria</taxon>
        <taxon>Tetraodontiformes</taxon>
        <taxon>Tetradontoidea</taxon>
        <taxon>Tetraodontidae</taxon>
        <taxon>Tetraodon</taxon>
    </lineage>
</organism>
<dbReference type="InterPro" id="IPR003591">
    <property type="entry name" value="Leu-rich_rpt_typical-subtyp"/>
</dbReference>
<keyword evidence="11" id="KW-0675">Receptor</keyword>
<keyword evidence="13" id="KW-0395">Inflammatory response</keyword>
<dbReference type="InterPro" id="IPR032675">
    <property type="entry name" value="LRR_dom_sf"/>
</dbReference>
<dbReference type="SMART" id="SM00255">
    <property type="entry name" value="TIR"/>
    <property type="match status" value="1"/>
</dbReference>
<sequence>MGSVVKRSTLLVFLLCFSYSVLPVRGFVLKNTCRISLDVAKCTGNEPKLKAVPQDIPPTVTGFDLSSNKISCIRSSNFQNLQLLVWLDLKGNSIKEVDRGAFAHLISLKKLNLNGNQLGSLVAGLFDGLQNLTELRVSRNRIKTVAPSALKALASLTFLDISNNALDEKVQPVFQLPNLQELVMAGNKMSVFQSGDLTNTSLKLKLLDLSKNPIRIFRITADIFPNLTWLNIGGTFKTQQITWDVGTFLGRVNTLDISELRLDLGHVTPLLASLDASLTVLRMNQMSCSLAALINISCSIPTMLKLQLGRNRLRSVSSSMFHLCSNVTELNLMQNQIDSVDKRTFRSMPQLTVLSLSNNNLSSVPAATRNLPALMELDLSKNRIQAVRCGDFANLTSLRQLNLYANSISALSHCVFKDLTQLRVLKLQNNSISKLSGAFQLYLQNLRQLHLNSNRLAAISRGEFRGLPSLQNLSLHSNQINKLANGSFFGLKNLIGIQLQSNQISAKVLVNGVFNDLINLRRLDLRNNRIGYNSIRPLANPPFRQLSLLETLEIPSQHRRLKSHLPCNILEGLSNLSGFNCRNSQLLSLSKNMFTYTPRLQRLDISSNDFTDLPPDLFHPIPQVRSLYISRISLRSLDFIKKAKLDQLEFLQARRNVFSVVSEDVVEALPELAYVDFQGNSFTCSCDNAWFLQWAQKNNHTQVFDAYNFECNYPRKEKGKKLLGLDTQSCVINTDFICFVSTTCAILLLMAASFAYHFLRWQLTYAYYFFLALLVDTKYKNRETPHQYDAFVSYNAHDELWVLRYLLPTLEEQQGWRLCLHHRDFEPGKPIVENITDAIYGSRKTICVISRRYLESNWCSREIQVASFRLFDERKDVLILIFLEDIPISQLSPFYRMKKMLKRKTYLSWPRAEGHPLVFWEKLRQALLEKETVQLR</sequence>
<dbReference type="AlphaFoldDB" id="H3D7Y5"/>
<evidence type="ECO:0000256" key="5">
    <source>
        <dbReference type="ARBA" id="ARBA00022692"/>
    </source>
</evidence>
<evidence type="ECO:0000256" key="6">
    <source>
        <dbReference type="ARBA" id="ARBA00022729"/>
    </source>
</evidence>
<dbReference type="InParanoid" id="H3D7Y5"/>
<feature type="signal peptide" evidence="15">
    <location>
        <begin position="1"/>
        <end position="26"/>
    </location>
</feature>
<dbReference type="Proteomes" id="UP000007303">
    <property type="component" value="Unassembled WGS sequence"/>
</dbReference>
<dbReference type="InterPro" id="IPR001611">
    <property type="entry name" value="Leu-rich_rpt"/>
</dbReference>
<evidence type="ECO:0000256" key="3">
    <source>
        <dbReference type="ARBA" id="ARBA00022588"/>
    </source>
</evidence>
<protein>
    <submittedName>
        <fullName evidence="17">Toll-like receptor 22</fullName>
    </submittedName>
</protein>
<dbReference type="PANTHER" id="PTHR24365">
    <property type="entry name" value="TOLL-LIKE RECEPTOR"/>
    <property type="match status" value="1"/>
</dbReference>
<dbReference type="GO" id="GO:0005886">
    <property type="term" value="C:plasma membrane"/>
    <property type="evidence" value="ECO:0007669"/>
    <property type="project" value="TreeGrafter"/>
</dbReference>
<evidence type="ECO:0000256" key="2">
    <source>
        <dbReference type="ARBA" id="ARBA00009634"/>
    </source>
</evidence>
<comment type="subcellular location">
    <subcellularLocation>
        <location evidence="1">Membrane</location>
        <topology evidence="1">Single-pass type I membrane protein</topology>
    </subcellularLocation>
</comment>
<evidence type="ECO:0000313" key="18">
    <source>
        <dbReference type="Proteomes" id="UP000007303"/>
    </source>
</evidence>
<keyword evidence="8" id="KW-0391">Immunity</keyword>
<dbReference type="PROSITE" id="PS50104">
    <property type="entry name" value="TIR"/>
    <property type="match status" value="1"/>
</dbReference>
<dbReference type="SMART" id="SM00369">
    <property type="entry name" value="LRR_TYP"/>
    <property type="match status" value="15"/>
</dbReference>
<dbReference type="Ensembl" id="ENSTNIT00000016840.1">
    <property type="protein sequence ID" value="ENSTNIP00000016626.1"/>
    <property type="gene ID" value="ENSTNIG00000013627.1"/>
</dbReference>
<reference evidence="17" key="3">
    <citation type="submission" date="2025-09" db="UniProtKB">
        <authorList>
            <consortium name="Ensembl"/>
        </authorList>
    </citation>
    <scope>IDENTIFICATION</scope>
</reference>
<evidence type="ECO:0000256" key="8">
    <source>
        <dbReference type="ARBA" id="ARBA00022859"/>
    </source>
</evidence>
<dbReference type="GO" id="GO:0045087">
    <property type="term" value="P:innate immune response"/>
    <property type="evidence" value="ECO:0007669"/>
    <property type="project" value="UniProtKB-KW"/>
</dbReference>
<evidence type="ECO:0000256" key="13">
    <source>
        <dbReference type="ARBA" id="ARBA00023198"/>
    </source>
</evidence>
<proteinExistence type="inferred from homology"/>
<evidence type="ECO:0000256" key="10">
    <source>
        <dbReference type="ARBA" id="ARBA00023136"/>
    </source>
</evidence>
<keyword evidence="12" id="KW-0325">Glycoprotein</keyword>
<evidence type="ECO:0000256" key="15">
    <source>
        <dbReference type="SAM" id="SignalP"/>
    </source>
</evidence>
<reference evidence="17" key="2">
    <citation type="submission" date="2025-08" db="UniProtKB">
        <authorList>
            <consortium name="Ensembl"/>
        </authorList>
    </citation>
    <scope>IDENTIFICATION</scope>
</reference>
<evidence type="ECO:0000256" key="9">
    <source>
        <dbReference type="ARBA" id="ARBA00022989"/>
    </source>
</evidence>
<feature type="domain" description="TIR" evidence="16">
    <location>
        <begin position="786"/>
        <end position="927"/>
    </location>
</feature>
<dbReference type="GeneTree" id="ENSGT00940000163999"/>
<dbReference type="SUPFAM" id="SSF52058">
    <property type="entry name" value="L domain-like"/>
    <property type="match status" value="2"/>
</dbReference>
<evidence type="ECO:0000259" key="16">
    <source>
        <dbReference type="PROSITE" id="PS50104"/>
    </source>
</evidence>
<dbReference type="STRING" id="99883.ENSTNIP00000016626"/>
<dbReference type="HOGENOM" id="CLU_006000_4_0_1"/>
<name>H3D7Y5_TETNG</name>
<dbReference type="PANTHER" id="PTHR24365:SF522">
    <property type="entry name" value="LOW QUALITY PROTEIN: TOLL-LIKE RECEPTOR 13-RELATED"/>
    <property type="match status" value="1"/>
</dbReference>
<keyword evidence="10 14" id="KW-0472">Membrane</keyword>
<evidence type="ECO:0000256" key="4">
    <source>
        <dbReference type="ARBA" id="ARBA00022614"/>
    </source>
</evidence>
<keyword evidence="5 14" id="KW-0812">Transmembrane</keyword>
<evidence type="ECO:0000256" key="12">
    <source>
        <dbReference type="ARBA" id="ARBA00023180"/>
    </source>
</evidence>
<dbReference type="Pfam" id="PF01582">
    <property type="entry name" value="TIR"/>
    <property type="match status" value="1"/>
</dbReference>
<dbReference type="SMART" id="SM00364">
    <property type="entry name" value="LRR_BAC"/>
    <property type="match status" value="7"/>
</dbReference>